<dbReference type="EMBL" id="PEOG01000045">
    <property type="protein sequence ID" value="PIM52095.1"/>
    <property type="molecule type" value="Genomic_DNA"/>
</dbReference>
<evidence type="ECO:0000313" key="1">
    <source>
        <dbReference type="EMBL" id="PIM52095.1"/>
    </source>
</evidence>
<sequence length="205" mass="22374">MAQWSYFLPDLLPHVTGAAEPTIARALRLAAQDFFKRTRAWRPWLPEIVTIAGQRTYALTLPAGAVVERLERATLNGSPIDVLNFNCFEADPELHPSLDAGVASRDRVNVLTATDYGAGAKLQFQASLKPGDTATGIADDMAIQFRDALVSGAKKRLLLNPKADYFSPELASIAAGEYEAAIGATQAQVFRNFTNATPRQRPQWC</sequence>
<accession>A0A2G9C6W5</accession>
<keyword evidence="2" id="KW-1185">Reference proteome</keyword>
<organism evidence="1 2">
    <name type="scientific">Roseateles chitinivorans</name>
    <dbReference type="NCBI Taxonomy" id="2917965"/>
    <lineage>
        <taxon>Bacteria</taxon>
        <taxon>Pseudomonadati</taxon>
        <taxon>Pseudomonadota</taxon>
        <taxon>Betaproteobacteria</taxon>
        <taxon>Burkholderiales</taxon>
        <taxon>Sphaerotilaceae</taxon>
        <taxon>Roseateles</taxon>
    </lineage>
</organism>
<reference evidence="1 2" key="1">
    <citation type="submission" date="2017-11" db="EMBL/GenBank/DDBJ databases">
        <title>Draft genome sequence of Mitsuaria sp. HWN-4.</title>
        <authorList>
            <person name="Gundlapally S.R."/>
        </authorList>
    </citation>
    <scope>NUCLEOTIDE SEQUENCE [LARGE SCALE GENOMIC DNA]</scope>
    <source>
        <strain evidence="1 2">HWN-4</strain>
    </source>
</reference>
<protein>
    <submittedName>
        <fullName evidence="1">Uncharacterized protein</fullName>
    </submittedName>
</protein>
<evidence type="ECO:0000313" key="2">
    <source>
        <dbReference type="Proteomes" id="UP000231501"/>
    </source>
</evidence>
<dbReference type="OrthoDB" id="8565304at2"/>
<comment type="caution">
    <text evidence="1">The sequence shown here is derived from an EMBL/GenBank/DDBJ whole genome shotgun (WGS) entry which is preliminary data.</text>
</comment>
<dbReference type="AlphaFoldDB" id="A0A2G9C6W5"/>
<gene>
    <name evidence="1" type="ORF">CS062_16200</name>
</gene>
<name>A0A2G9C6W5_9BURK</name>
<dbReference type="Proteomes" id="UP000231501">
    <property type="component" value="Unassembled WGS sequence"/>
</dbReference>
<proteinExistence type="predicted"/>
<dbReference type="RefSeq" id="WP_099862648.1">
    <property type="nucleotide sequence ID" value="NZ_PEOG01000045.1"/>
</dbReference>